<dbReference type="Gene3D" id="3.20.20.100">
    <property type="entry name" value="NADP-dependent oxidoreductase domain"/>
    <property type="match status" value="1"/>
</dbReference>
<organism evidence="9 10">
    <name type="scientific">Alteromonas confluentis</name>
    <dbReference type="NCBI Taxonomy" id="1656094"/>
    <lineage>
        <taxon>Bacteria</taxon>
        <taxon>Pseudomonadati</taxon>
        <taxon>Pseudomonadota</taxon>
        <taxon>Gammaproteobacteria</taxon>
        <taxon>Alteromonadales</taxon>
        <taxon>Alteromonadaceae</taxon>
        <taxon>Alteromonas/Salinimonas group</taxon>
        <taxon>Alteromonas</taxon>
    </lineage>
</organism>
<feature type="site" description="Lowers pKa of active site Tyr" evidence="7">
    <location>
        <position position="65"/>
    </location>
</feature>
<dbReference type="PANTHER" id="PTHR43827">
    <property type="entry name" value="2,5-DIKETO-D-GLUCONIC ACID REDUCTASE"/>
    <property type="match status" value="1"/>
</dbReference>
<evidence type="ECO:0000256" key="3">
    <source>
        <dbReference type="ARBA" id="ARBA00023002"/>
    </source>
</evidence>
<evidence type="ECO:0000313" key="9">
    <source>
        <dbReference type="EMBL" id="OFC69312.1"/>
    </source>
</evidence>
<gene>
    <name evidence="9" type="ORF">BFC18_17980</name>
</gene>
<dbReference type="InterPro" id="IPR023210">
    <property type="entry name" value="NADP_OxRdtase_dom"/>
</dbReference>
<dbReference type="Proteomes" id="UP000175691">
    <property type="component" value="Unassembled WGS sequence"/>
</dbReference>
<comment type="similarity">
    <text evidence="1">Belongs to the aldo/keto reductase family.</text>
</comment>
<evidence type="ECO:0000256" key="4">
    <source>
        <dbReference type="ARBA" id="ARBA00049445"/>
    </source>
</evidence>
<dbReference type="NCBIfam" id="NF008377">
    <property type="entry name" value="PRK11172.1"/>
    <property type="match status" value="1"/>
</dbReference>
<protein>
    <submittedName>
        <fullName evidence="9">2,5-didehydrogluconate reductase B</fullName>
    </submittedName>
</protein>
<keyword evidence="10" id="KW-1185">Reference proteome</keyword>
<dbReference type="PROSITE" id="PS00062">
    <property type="entry name" value="ALDOKETO_REDUCTASE_2"/>
    <property type="match status" value="1"/>
</dbReference>
<dbReference type="InterPro" id="IPR036812">
    <property type="entry name" value="NAD(P)_OxRdtase_dom_sf"/>
</dbReference>
<reference evidence="9 10" key="1">
    <citation type="submission" date="2016-08" db="EMBL/GenBank/DDBJ databases">
        <authorList>
            <person name="Seilhamer J.J."/>
        </authorList>
    </citation>
    <scope>NUCLEOTIDE SEQUENCE [LARGE SCALE GENOMIC DNA]</scope>
    <source>
        <strain evidence="9 10">KCTC 42603</strain>
    </source>
</reference>
<dbReference type="InterPro" id="IPR020471">
    <property type="entry name" value="AKR"/>
</dbReference>
<feature type="domain" description="NADP-dependent oxidoreductase" evidence="8">
    <location>
        <begin position="7"/>
        <end position="252"/>
    </location>
</feature>
<evidence type="ECO:0000256" key="1">
    <source>
        <dbReference type="ARBA" id="ARBA00007905"/>
    </source>
</evidence>
<evidence type="ECO:0000256" key="2">
    <source>
        <dbReference type="ARBA" id="ARBA00022857"/>
    </source>
</evidence>
<dbReference type="PRINTS" id="PR00069">
    <property type="entry name" value="ALDKETRDTASE"/>
</dbReference>
<keyword evidence="2" id="KW-0521">NADP</keyword>
<comment type="caution">
    <text evidence="9">The sequence shown here is derived from an EMBL/GenBank/DDBJ whole genome shotgun (WGS) entry which is preliminary data.</text>
</comment>
<evidence type="ECO:0000259" key="8">
    <source>
        <dbReference type="Pfam" id="PF00248"/>
    </source>
</evidence>
<proteinExistence type="inferred from homology"/>
<dbReference type="FunFam" id="3.20.20.100:FF:000002">
    <property type="entry name" value="2,5-diketo-D-gluconic acid reductase A"/>
    <property type="match status" value="1"/>
</dbReference>
<evidence type="ECO:0000313" key="10">
    <source>
        <dbReference type="Proteomes" id="UP000175691"/>
    </source>
</evidence>
<feature type="active site" description="Proton donor" evidence="5">
    <location>
        <position position="40"/>
    </location>
</feature>
<dbReference type="GO" id="GO:0051596">
    <property type="term" value="P:methylglyoxal catabolic process"/>
    <property type="evidence" value="ECO:0007669"/>
    <property type="project" value="TreeGrafter"/>
</dbReference>
<dbReference type="GO" id="GO:1990002">
    <property type="term" value="F:methylglyoxal reductase (NADPH) (acetol producing) activity"/>
    <property type="evidence" value="ECO:0007669"/>
    <property type="project" value="TreeGrafter"/>
</dbReference>
<dbReference type="AlphaFoldDB" id="A0A1E7Z773"/>
<dbReference type="OrthoDB" id="9804790at2"/>
<dbReference type="RefSeq" id="WP_070126758.1">
    <property type="nucleotide sequence ID" value="NZ_MDHN01000040.1"/>
</dbReference>
<evidence type="ECO:0000256" key="5">
    <source>
        <dbReference type="PIRSR" id="PIRSR000097-1"/>
    </source>
</evidence>
<keyword evidence="3" id="KW-0560">Oxidoreductase</keyword>
<dbReference type="STRING" id="1656094.BFC18_17980"/>
<name>A0A1E7Z773_9ALTE</name>
<dbReference type="SUPFAM" id="SSF51430">
    <property type="entry name" value="NAD(P)-linked oxidoreductase"/>
    <property type="match status" value="1"/>
</dbReference>
<dbReference type="EMBL" id="MDHN01000040">
    <property type="protein sequence ID" value="OFC69312.1"/>
    <property type="molecule type" value="Genomic_DNA"/>
</dbReference>
<comment type="catalytic activity">
    <reaction evidence="4">
        <text>hydroxyacetone + NADP(+) = methylglyoxal + NADPH + H(+)</text>
        <dbReference type="Rhea" id="RHEA:27986"/>
        <dbReference type="ChEBI" id="CHEBI:15378"/>
        <dbReference type="ChEBI" id="CHEBI:17158"/>
        <dbReference type="ChEBI" id="CHEBI:27957"/>
        <dbReference type="ChEBI" id="CHEBI:57783"/>
        <dbReference type="ChEBI" id="CHEBI:58349"/>
    </reaction>
</comment>
<accession>A0A1E7Z773</accession>
<feature type="binding site" evidence="6">
    <location>
        <position position="98"/>
    </location>
    <ligand>
        <name>substrate</name>
    </ligand>
</feature>
<dbReference type="PIRSF" id="PIRSF000097">
    <property type="entry name" value="AKR"/>
    <property type="match status" value="1"/>
</dbReference>
<dbReference type="Pfam" id="PF00248">
    <property type="entry name" value="Aldo_ket_red"/>
    <property type="match status" value="1"/>
</dbReference>
<sequence length="267" mass="29845">MQSMPQLGVGTFRLEDDVARKTVTDALSIGFCHIDTAQFYGNEEAIGDAIQTAGINREELFVTTKVWHDHLDQGSFIPSVHESLNKLKMAYVDLLLIHWPSPNDHIPMENYLASLKQAKEEGLTRHIGVSNFTMAQIDKAVEILGEGEILTNQIELHPFMQNRQVVEHCKEKGISVTAYMPFAVGKVMKNDELLNIAAAHGANPAQVVLAWMDAKGIHAIPSSTNKDHLQANFDYTQVRLSDEDIQRIDDLDNGERIVSPDFGPKWD</sequence>
<evidence type="ECO:0000256" key="6">
    <source>
        <dbReference type="PIRSR" id="PIRSR000097-2"/>
    </source>
</evidence>
<dbReference type="PANTHER" id="PTHR43827:SF3">
    <property type="entry name" value="NADP-DEPENDENT OXIDOREDUCTASE DOMAIN-CONTAINING PROTEIN"/>
    <property type="match status" value="1"/>
</dbReference>
<evidence type="ECO:0000256" key="7">
    <source>
        <dbReference type="PIRSR" id="PIRSR000097-3"/>
    </source>
</evidence>
<dbReference type="InterPro" id="IPR018170">
    <property type="entry name" value="Aldo/ket_reductase_CS"/>
</dbReference>